<organism evidence="3 4">
    <name type="scientific">Schaedlerella arabinosiphila</name>
    <dbReference type="NCBI Taxonomy" id="2044587"/>
    <lineage>
        <taxon>Bacteria</taxon>
        <taxon>Bacillati</taxon>
        <taxon>Bacillota</taxon>
        <taxon>Clostridia</taxon>
        <taxon>Lachnospirales</taxon>
        <taxon>Lachnospiraceae</taxon>
        <taxon>Schaedlerella</taxon>
    </lineage>
</organism>
<dbReference type="InterPro" id="IPR008756">
    <property type="entry name" value="Peptidase_M56"/>
</dbReference>
<proteinExistence type="predicted"/>
<evidence type="ECO:0000259" key="2">
    <source>
        <dbReference type="Pfam" id="PF05569"/>
    </source>
</evidence>
<evidence type="ECO:0000313" key="3">
    <source>
        <dbReference type="EMBL" id="NDO72538.1"/>
    </source>
</evidence>
<dbReference type="CDD" id="cd07341">
    <property type="entry name" value="M56_BlaR1_MecR1_like"/>
    <property type="match status" value="1"/>
</dbReference>
<dbReference type="Proteomes" id="UP000474104">
    <property type="component" value="Unassembled WGS sequence"/>
</dbReference>
<reference evidence="3 4" key="1">
    <citation type="submission" date="2019-07" db="EMBL/GenBank/DDBJ databases">
        <title>Draft genome sequences of 15 bacterial species constituting the stable defined intestinal microbiota of the GM15 gnotobiotic mouse model.</title>
        <authorList>
            <person name="Elie C."/>
            <person name="Mathieu A."/>
            <person name="Saliou A."/>
            <person name="Darnaud M."/>
            <person name="Leulier F."/>
            <person name="Tamellini A."/>
        </authorList>
    </citation>
    <scope>NUCLEOTIDE SEQUENCE [LARGE SCALE GENOMIC DNA]</scope>
    <source>
        <strain evidence="4">ASF 502</strain>
    </source>
</reference>
<feature type="domain" description="Peptidase M56" evidence="2">
    <location>
        <begin position="93"/>
        <end position="268"/>
    </location>
</feature>
<protein>
    <submittedName>
        <fullName evidence="3">M56 family metallopeptidase</fullName>
    </submittedName>
</protein>
<dbReference type="OrthoDB" id="9770467at2"/>
<evidence type="ECO:0000313" key="4">
    <source>
        <dbReference type="Proteomes" id="UP000474104"/>
    </source>
</evidence>
<dbReference type="Pfam" id="PF05569">
    <property type="entry name" value="Peptidase_M56"/>
    <property type="match status" value="1"/>
</dbReference>
<keyword evidence="1" id="KW-0812">Transmembrane</keyword>
<sequence>MPGKNLCPGSPEKQRWFPFLPNCRKHAQSDRAVKHGGFLKYFSFFVLLRLILPFEFFHTITVPSEHILPAIMDFCNEQVLFMIRHIAVTPSILFLSVWIGGIVCIVCSTVRNYMRLYRIIPRFPDLADDSGGKVSAILTAIYNTNPIRRPVKKVIRTRFVNTPCVIGFFSPVIFLPDSDFTQEELYCILFHELSHLRHMDFIWMLFAEILRVLNWWNPFVILLRKRLSDILEYHADNATFSSLPPTRRTLYLDCLIKVARSQQRKQPLPAMTLPFSKSSPGSTTCRVLRLINTESCRSFTNYFITGIAVLMLFASTLFIFEPAWKSENGANGIYYITDDSYLLARTDGTYEFYIDDEHYVGIITNRNLEEIRDLPVYDKNNLD</sequence>
<dbReference type="PANTHER" id="PTHR34978:SF3">
    <property type="entry name" value="SLR0241 PROTEIN"/>
    <property type="match status" value="1"/>
</dbReference>
<feature type="transmembrane region" description="Helical" evidence="1">
    <location>
        <begin position="299"/>
        <end position="320"/>
    </location>
</feature>
<dbReference type="AlphaFoldDB" id="A0A9X5CE53"/>
<feature type="transmembrane region" description="Helical" evidence="1">
    <location>
        <begin position="41"/>
        <end position="62"/>
    </location>
</feature>
<accession>A0A9X5CE53</accession>
<dbReference type="PANTHER" id="PTHR34978">
    <property type="entry name" value="POSSIBLE SENSOR-TRANSDUCER PROTEIN BLAR"/>
    <property type="match status" value="1"/>
</dbReference>
<gene>
    <name evidence="3" type="ORF">FMM80_29500</name>
</gene>
<feature type="transmembrane region" description="Helical" evidence="1">
    <location>
        <begin position="82"/>
        <end position="110"/>
    </location>
</feature>
<evidence type="ECO:0000256" key="1">
    <source>
        <dbReference type="SAM" id="Phobius"/>
    </source>
</evidence>
<keyword evidence="1" id="KW-1133">Transmembrane helix</keyword>
<comment type="caution">
    <text evidence="3">The sequence shown here is derived from an EMBL/GenBank/DDBJ whole genome shotgun (WGS) entry which is preliminary data.</text>
</comment>
<feature type="transmembrane region" description="Helical" evidence="1">
    <location>
        <begin position="158"/>
        <end position="176"/>
    </location>
</feature>
<keyword evidence="1" id="KW-0472">Membrane</keyword>
<dbReference type="EMBL" id="VIRB01000167">
    <property type="protein sequence ID" value="NDO72538.1"/>
    <property type="molecule type" value="Genomic_DNA"/>
</dbReference>
<feature type="transmembrane region" description="Helical" evidence="1">
    <location>
        <begin position="201"/>
        <end position="223"/>
    </location>
</feature>
<name>A0A9X5CE53_9FIRM</name>
<dbReference type="InterPro" id="IPR052173">
    <property type="entry name" value="Beta-lactam_resp_regulator"/>
</dbReference>